<feature type="transmembrane region" description="Helical" evidence="2">
    <location>
        <begin position="267"/>
        <end position="291"/>
    </location>
</feature>
<dbReference type="RefSeq" id="WP_397716322.1">
    <property type="nucleotide sequence ID" value="NZ_JBIRGN010000007.1"/>
</dbReference>
<dbReference type="Proteomes" id="UP001610818">
    <property type="component" value="Unassembled WGS sequence"/>
</dbReference>
<keyword evidence="3" id="KW-0732">Signal</keyword>
<comment type="caution">
    <text evidence="4">The sequence shown here is derived from an EMBL/GenBank/DDBJ whole genome shotgun (WGS) entry which is preliminary data.</text>
</comment>
<dbReference type="EMBL" id="JBIRGQ010000007">
    <property type="protein sequence ID" value="MFH8549963.1"/>
    <property type="molecule type" value="Genomic_DNA"/>
</dbReference>
<name>A0ABW7QZ61_9ACTN</name>
<feature type="chain" id="PRO_5045538053" description="DUF916 domain-containing protein" evidence="3">
    <location>
        <begin position="32"/>
        <end position="325"/>
    </location>
</feature>
<evidence type="ECO:0008006" key="6">
    <source>
        <dbReference type="Google" id="ProtNLM"/>
    </source>
</evidence>
<keyword evidence="2" id="KW-1133">Transmembrane helix</keyword>
<evidence type="ECO:0000256" key="3">
    <source>
        <dbReference type="SAM" id="SignalP"/>
    </source>
</evidence>
<evidence type="ECO:0000256" key="2">
    <source>
        <dbReference type="SAM" id="Phobius"/>
    </source>
</evidence>
<accession>A0ABW7QZ61</accession>
<sequence>MPLMPSLLSLARVLAVALLVTVAAAAAPVYADDSGAWSVAPSAGGGTRPAKDGRPYFYVEGTPGSVLEDTVTITNPGPKPRTVELSGADADNTRGGAFSLERGRPTDTGSWITFARRTVKVPPRTRAEVPFSVSIPEGAVPGDHPGAIVAREGGRDAGVRVHLRVSGPTLSALTVERVRAERGRISYDVVNRGNTVLTPRVEVHAEGLFGPLLDRAPRKLPVELLPGRRITLTEPWTGAPALDSVDVTLTVTASGGARAEGTASARFVPWGAVAGAGAGVLGLAAAGVWFVRRRGEPGDPPGDEPEQGGTELELAGAGTGRGEQL</sequence>
<proteinExistence type="predicted"/>
<evidence type="ECO:0000256" key="1">
    <source>
        <dbReference type="SAM" id="MobiDB-lite"/>
    </source>
</evidence>
<feature type="region of interest" description="Disordered" evidence="1">
    <location>
        <begin position="293"/>
        <end position="325"/>
    </location>
</feature>
<feature type="signal peptide" evidence="3">
    <location>
        <begin position="1"/>
        <end position="31"/>
    </location>
</feature>
<keyword evidence="5" id="KW-1185">Reference proteome</keyword>
<evidence type="ECO:0000313" key="5">
    <source>
        <dbReference type="Proteomes" id="UP001610818"/>
    </source>
</evidence>
<protein>
    <recommendedName>
        <fullName evidence="6">DUF916 domain-containing protein</fullName>
    </recommendedName>
</protein>
<keyword evidence="2" id="KW-0472">Membrane</keyword>
<reference evidence="4 5" key="1">
    <citation type="submission" date="2024-10" db="EMBL/GenBank/DDBJ databases">
        <title>The Natural Products Discovery Center: Release of the First 8490 Sequenced Strains for Exploring Actinobacteria Biosynthetic Diversity.</title>
        <authorList>
            <person name="Kalkreuter E."/>
            <person name="Kautsar S.A."/>
            <person name="Yang D."/>
            <person name="Bader C.D."/>
            <person name="Teijaro C.N."/>
            <person name="Fluegel L."/>
            <person name="Davis C.M."/>
            <person name="Simpson J.R."/>
            <person name="Lauterbach L."/>
            <person name="Steele A.D."/>
            <person name="Gui C."/>
            <person name="Meng S."/>
            <person name="Li G."/>
            <person name="Viehrig K."/>
            <person name="Ye F."/>
            <person name="Su P."/>
            <person name="Kiefer A.F."/>
            <person name="Nichols A."/>
            <person name="Cepeda A.J."/>
            <person name="Yan W."/>
            <person name="Fan B."/>
            <person name="Jiang Y."/>
            <person name="Adhikari A."/>
            <person name="Zheng C.-J."/>
            <person name="Schuster L."/>
            <person name="Cowan T.M."/>
            <person name="Smanski M.J."/>
            <person name="Chevrette M.G."/>
            <person name="De Carvalho L.P.S."/>
            <person name="Shen B."/>
        </authorList>
    </citation>
    <scope>NUCLEOTIDE SEQUENCE [LARGE SCALE GENOMIC DNA]</scope>
    <source>
        <strain evidence="4 5">NPDC017990</strain>
    </source>
</reference>
<keyword evidence="2" id="KW-0812">Transmembrane</keyword>
<evidence type="ECO:0000313" key="4">
    <source>
        <dbReference type="EMBL" id="MFH8549963.1"/>
    </source>
</evidence>
<organism evidence="4 5">
    <name type="scientific">Streptomyces longisporoflavus</name>
    <dbReference type="NCBI Taxonomy" id="28044"/>
    <lineage>
        <taxon>Bacteria</taxon>
        <taxon>Bacillati</taxon>
        <taxon>Actinomycetota</taxon>
        <taxon>Actinomycetes</taxon>
        <taxon>Kitasatosporales</taxon>
        <taxon>Streptomycetaceae</taxon>
        <taxon>Streptomyces</taxon>
    </lineage>
</organism>
<gene>
    <name evidence="4" type="ORF">ACH4F9_33655</name>
</gene>
<feature type="region of interest" description="Disordered" evidence="1">
    <location>
        <begin position="77"/>
        <end position="97"/>
    </location>
</feature>